<protein>
    <recommendedName>
        <fullName evidence="1">Glycine cleavage system transcriptional repressor</fullName>
    </recommendedName>
</protein>
<evidence type="ECO:0000256" key="1">
    <source>
        <dbReference type="PIRNR" id="PIRNR028103"/>
    </source>
</evidence>
<dbReference type="EMBL" id="JAIWIU010000025">
    <property type="protein sequence ID" value="MCA2015329.1"/>
    <property type="molecule type" value="Genomic_DNA"/>
</dbReference>
<sequence>MISNFVVSFIGKTSPSTLKNLAAITNENEGKWLISKVNFIDQQIAAIIKVEVPIDRADIVKDAFMSYPELTVSIVDSDVQPHDEHTVFKLRLDANDRTGIVNDITHLLDSQGITLLDMDCNRVFIANDGGVQASIFTANIALRLPADRQIDDLAKELESLSEDTRVMITSK</sequence>
<evidence type="ECO:0000259" key="2">
    <source>
        <dbReference type="PROSITE" id="PS51671"/>
    </source>
</evidence>
<keyword evidence="1" id="KW-0804">Transcription</keyword>
<name>A0ABS7YI17_9VIBR</name>
<evidence type="ECO:0000313" key="3">
    <source>
        <dbReference type="EMBL" id="MCA2015329.1"/>
    </source>
</evidence>
<keyword evidence="1" id="KW-0963">Cytoplasm</keyword>
<dbReference type="InterPro" id="IPR016867">
    <property type="entry name" value="GcvR"/>
</dbReference>
<reference evidence="4" key="1">
    <citation type="submission" date="2023-07" db="EMBL/GenBank/DDBJ databases">
        <title>Molecular identification of indigenous halophilic bacteria isolated from red sea cost, biodegradation of synthetic dyes and assessment of degraded metabolite toxicity.</title>
        <authorList>
            <person name="Chaieb K."/>
            <person name="Altayb H.N."/>
        </authorList>
    </citation>
    <scope>NUCLEOTIDE SEQUENCE [LARGE SCALE GENOMIC DNA]</scope>
    <source>
        <strain evidence="4">K20</strain>
    </source>
</reference>
<dbReference type="InterPro" id="IPR002912">
    <property type="entry name" value="ACT_dom"/>
</dbReference>
<dbReference type="PANTHER" id="PTHR34875:SF6">
    <property type="entry name" value="UPF0237 PROTEIN MJ1558"/>
    <property type="match status" value="1"/>
</dbReference>
<dbReference type="PANTHER" id="PTHR34875">
    <property type="entry name" value="UPF0237 PROTEIN MJ1558"/>
    <property type="match status" value="1"/>
</dbReference>
<dbReference type="PIRSF" id="PIRSF028103">
    <property type="entry name" value="GcvR"/>
    <property type="match status" value="1"/>
</dbReference>
<dbReference type="PROSITE" id="PS51671">
    <property type="entry name" value="ACT"/>
    <property type="match status" value="1"/>
</dbReference>
<dbReference type="Proteomes" id="UP001199044">
    <property type="component" value="Unassembled WGS sequence"/>
</dbReference>
<keyword evidence="1" id="KW-0678">Repressor</keyword>
<comment type="caution">
    <text evidence="3">The sequence shown here is derived from an EMBL/GenBank/DDBJ whole genome shotgun (WGS) entry which is preliminary data.</text>
</comment>
<feature type="domain" description="ACT" evidence="2">
    <location>
        <begin position="89"/>
        <end position="171"/>
    </location>
</feature>
<dbReference type="InterPro" id="IPR045865">
    <property type="entry name" value="ACT-like_dom_sf"/>
</dbReference>
<dbReference type="RefSeq" id="WP_225249721.1">
    <property type="nucleotide sequence ID" value="NZ_CP152307.1"/>
</dbReference>
<dbReference type="SUPFAM" id="SSF55021">
    <property type="entry name" value="ACT-like"/>
    <property type="match status" value="1"/>
</dbReference>
<dbReference type="Gene3D" id="3.30.70.260">
    <property type="match status" value="1"/>
</dbReference>
<organism evidence="3 4">
    <name type="scientific">Vibrio tritonius</name>
    <dbReference type="NCBI Taxonomy" id="1435069"/>
    <lineage>
        <taxon>Bacteria</taxon>
        <taxon>Pseudomonadati</taxon>
        <taxon>Pseudomonadota</taxon>
        <taxon>Gammaproteobacteria</taxon>
        <taxon>Vibrionales</taxon>
        <taxon>Vibrionaceae</taxon>
        <taxon>Vibrio</taxon>
    </lineage>
</organism>
<gene>
    <name evidence="3" type="ORF">LDJ79_04345</name>
</gene>
<accession>A0ABS7YI17</accession>
<evidence type="ECO:0000313" key="4">
    <source>
        <dbReference type="Proteomes" id="UP001199044"/>
    </source>
</evidence>
<proteinExistence type="predicted"/>
<keyword evidence="4" id="KW-1185">Reference proteome</keyword>
<comment type="subcellular location">
    <subcellularLocation>
        <location evidence="1">Cytoplasm</location>
    </subcellularLocation>
</comment>
<dbReference type="InterPro" id="IPR050990">
    <property type="entry name" value="UPF0237/GcvR_regulator"/>
</dbReference>